<dbReference type="InterPro" id="IPR036736">
    <property type="entry name" value="ACP-like_sf"/>
</dbReference>
<organism evidence="5 6">
    <name type="scientific">Methylobrevis pamukkalensis</name>
    <dbReference type="NCBI Taxonomy" id="1439726"/>
    <lineage>
        <taxon>Bacteria</taxon>
        <taxon>Pseudomonadati</taxon>
        <taxon>Pseudomonadota</taxon>
        <taxon>Alphaproteobacteria</taxon>
        <taxon>Hyphomicrobiales</taxon>
        <taxon>Pleomorphomonadaceae</taxon>
        <taxon>Methylobrevis</taxon>
    </lineage>
</organism>
<dbReference type="RefSeq" id="WP_245293870.1">
    <property type="nucleotide sequence ID" value="NZ_MCRJ01000006.1"/>
</dbReference>
<dbReference type="InterPro" id="IPR023213">
    <property type="entry name" value="CAT-like_dom_sf"/>
</dbReference>
<dbReference type="InterPro" id="IPR010071">
    <property type="entry name" value="AA_adenyl_dom"/>
</dbReference>
<dbReference type="SMART" id="SM00823">
    <property type="entry name" value="PKS_PP"/>
    <property type="match status" value="2"/>
</dbReference>
<dbReference type="NCBIfam" id="TIGR01720">
    <property type="entry name" value="NRPS-para261"/>
    <property type="match status" value="1"/>
</dbReference>
<dbReference type="PROSITE" id="PS00455">
    <property type="entry name" value="AMP_BINDING"/>
    <property type="match status" value="1"/>
</dbReference>
<evidence type="ECO:0000256" key="3">
    <source>
        <dbReference type="ARBA" id="ARBA00022553"/>
    </source>
</evidence>
<evidence type="ECO:0000313" key="5">
    <source>
        <dbReference type="EMBL" id="ODN72164.1"/>
    </source>
</evidence>
<dbReference type="EMBL" id="MCRJ01000006">
    <property type="protein sequence ID" value="ODN72164.1"/>
    <property type="molecule type" value="Genomic_DNA"/>
</dbReference>
<reference evidence="5 6" key="1">
    <citation type="submission" date="2016-07" db="EMBL/GenBank/DDBJ databases">
        <title>Draft Genome Sequence of Methylobrevis pamukkalensis PK2.</title>
        <authorList>
            <person name="Vasilenko O.V."/>
            <person name="Doronina N.V."/>
            <person name="Shmareva M.N."/>
            <person name="Tarlachkov S.V."/>
            <person name="Mustakhimov I."/>
            <person name="Trotsenko Y.A."/>
        </authorList>
    </citation>
    <scope>NUCLEOTIDE SEQUENCE [LARGE SCALE GENOMIC DNA]</scope>
    <source>
        <strain evidence="5 6">PK2</strain>
    </source>
</reference>
<dbReference type="InterPro" id="IPR009081">
    <property type="entry name" value="PP-bd_ACP"/>
</dbReference>
<dbReference type="Gene3D" id="3.30.300.30">
    <property type="match status" value="2"/>
</dbReference>
<comment type="cofactor">
    <cofactor evidence="1">
        <name>pantetheine 4'-phosphate</name>
        <dbReference type="ChEBI" id="CHEBI:47942"/>
    </cofactor>
</comment>
<dbReference type="Gene3D" id="3.30.559.10">
    <property type="entry name" value="Chloramphenicol acetyltransferase-like domain"/>
    <property type="match status" value="2"/>
</dbReference>
<dbReference type="InterPro" id="IPR045851">
    <property type="entry name" value="AMP-bd_C_sf"/>
</dbReference>
<proteinExistence type="predicted"/>
<feature type="domain" description="Carrier" evidence="4">
    <location>
        <begin position="110"/>
        <end position="185"/>
    </location>
</feature>
<protein>
    <submittedName>
        <fullName evidence="5">Linear gramicidin synthase subunit D</fullName>
    </submittedName>
</protein>
<dbReference type="Pfam" id="PF00668">
    <property type="entry name" value="Condensation"/>
    <property type="match status" value="2"/>
</dbReference>
<dbReference type="InterPro" id="IPR020806">
    <property type="entry name" value="PKS_PP-bd"/>
</dbReference>
<name>A0A1E3H787_9HYPH</name>
<dbReference type="FunFam" id="1.10.1200.10:FF:000005">
    <property type="entry name" value="Nonribosomal peptide synthetase 1"/>
    <property type="match status" value="1"/>
</dbReference>
<dbReference type="PANTHER" id="PTHR45527">
    <property type="entry name" value="NONRIBOSOMAL PEPTIDE SYNTHETASE"/>
    <property type="match status" value="1"/>
</dbReference>
<dbReference type="InterPro" id="IPR001242">
    <property type="entry name" value="Condensation_dom"/>
</dbReference>
<feature type="domain" description="Carrier" evidence="4">
    <location>
        <begin position="1151"/>
        <end position="1225"/>
    </location>
</feature>
<evidence type="ECO:0000256" key="2">
    <source>
        <dbReference type="ARBA" id="ARBA00022450"/>
    </source>
</evidence>
<dbReference type="Pfam" id="PF00501">
    <property type="entry name" value="AMP-binding"/>
    <property type="match status" value="1"/>
</dbReference>
<accession>A0A1E3H787</accession>
<gene>
    <name evidence="5" type="primary">lgrD_2</name>
    <name evidence="5" type="ORF">A6302_00462</name>
</gene>
<dbReference type="InterPro" id="IPR010060">
    <property type="entry name" value="NRPS_synth"/>
</dbReference>
<dbReference type="Gene3D" id="3.40.50.12780">
    <property type="entry name" value="N-terminal domain of ligase-like"/>
    <property type="match status" value="1"/>
</dbReference>
<dbReference type="InterPro" id="IPR042099">
    <property type="entry name" value="ANL_N_sf"/>
</dbReference>
<sequence length="1687" mass="181287">MKLRGFRIELSDIEAALSDAPGIAQAVVVLHREDAADDGDLVAYCRPAVAGAPLEVADLRGFLAGRLPAYMIPSIFVAVETFALNANGKIDRKRLPAVTRESAPDAGFTPPRTATEALVADLWAEILDMPRVSRDGHFFDLGGHSLLAARMTGRLTPIFGAAPPLRCLFERPRLADFCAELDRIAAPDARSVAIPRLGANAEPLLSFAQQRQWALARLEPENPFYNMPVAVRLTGTPDLPRLAIAFEHLADRHEMLRSRYPDAGGKPSVDVLPRLSVSLGVRAVPAEELEAALLAEARRPFDLAAGPLFRVAVFSPAPGAHVLLLVLHHIIADALSMTILLRDLARICRDLDDGRPIALPPLPLRYADFAAWQRTLATAPQIAWWRQELAGAPALLDLPTDFPRPALQGFAGDSLRLRLDEATTERLKALATRAGATPFMAVLAVFAILLGRYAASDDVVVGTPVAQRPHADLEGVVGMFVNTLAFRLRRRPDDSFAQLLARTRATVLDGFANQEAPFEAVVDALDLPRSWSHTPLFQAMFVWQADERRPVARPAGFGFEPLPLPDHTAKTDIALHVRDAREGLVCRIEYRTDLFTRDTIAAMADAFATLLKAVVAEPERPLRELSMVSAAERRQLRAFDAAGIAASRSDATLHGRVLAALAAAPDAIAVSHRTMRLTAGGLLDRSARLARHLGAMGIGRGDRVGIALPRGTDLVVALLAVLRRGAAYVPLDPRYPADRIAFVAEDADLSLLLADGAASSGGTVPSLDVPDVLAADETPDMAAGPADDAGVGPDDLAYLIYTSGSTGRPKGVAIEHRNAVAFLDWCRTAFRPVEMAGVLASTSICFDLSVFEIFATLAAGGEILMVDDLFNLADAPFADRVTLVNTVPTPMAELLRLGALPERAKTVCLAGEPLPPALAARLHASGSVTRLVNLYGPSEDTTYSTICEVPPDAATIGIGVPIAGTRAHVLDEAMLEVPVGMPGELFLGGDGVARGYWRRPDLTAERFLPDPYAPAGTRSLLYRTGDRVRRRADGSLDYLGRIDRQMKIRGFRIEPGEVEAALCRRPGVSGAVVDLWRDPAGHARLAAWIEGDPAPDVGHLLQDLRTELPDHLVPTLAVTLPALPRLPNGKLDRKALPDPTSGGERVTPVAAPISPTGQELAGIWRRLLGRDDIGPDDDFFSLGGDSILAIQVVAEARRAGMIVQPRDLFQHPALGALAAAIEGRAPIVAPDASGAGDMMLSPIQRWFLDRDMPAPAHWNQAVMLTPRERIDPAALRAALTALAARHPALRARFRRGDEGWVQHIAPPEETPGFRHLQVRNAADQAMTEAARALQSSFDLGDGPVFGALLADLDDGGQRLMLAAHHLVVDGISWRILLSDLQQLCAAPADLPPPAGSTSLGAFTRRLAACNLFDAELPYWEEIARAEPPPLPRDGDGPNTVALSATLTRSFDADLTRRLTREVPQRFPAEVQHLLVAALVLALRDGCGASGCRAEFESHGRPDLFPGVDLSESVGWFTALYPLLLKADRDASDGAVLLAVKDAMRRVPHHGVGYGVLRHLRGLLPAPEDRPVDLRFNYLGQTDALFGEGALFAPAGESAGPMQAGINPRDSVFEVDALVAGGRLHLRWTYGTALHRPETVAALVDHFAARLAGLVDHCLTTDEPGLTPADFPEMDFGQDDLDALLRSL</sequence>
<dbReference type="GO" id="GO:0043041">
    <property type="term" value="P:amino acid activation for nonribosomal peptide biosynthetic process"/>
    <property type="evidence" value="ECO:0007669"/>
    <property type="project" value="TreeGrafter"/>
</dbReference>
<dbReference type="Gene3D" id="3.30.559.30">
    <property type="entry name" value="Nonribosomal peptide synthetase, condensation domain"/>
    <property type="match status" value="2"/>
</dbReference>
<dbReference type="PATRIC" id="fig|1439726.3.peg.487"/>
<dbReference type="NCBIfam" id="TIGR01733">
    <property type="entry name" value="AA-adenyl-dom"/>
    <property type="match status" value="1"/>
</dbReference>
<keyword evidence="6" id="KW-1185">Reference proteome</keyword>
<dbReference type="SUPFAM" id="SSF47336">
    <property type="entry name" value="ACP-like"/>
    <property type="match status" value="2"/>
</dbReference>
<dbReference type="PROSITE" id="PS50075">
    <property type="entry name" value="CARRIER"/>
    <property type="match status" value="2"/>
</dbReference>
<dbReference type="InterPro" id="IPR000873">
    <property type="entry name" value="AMP-dep_synth/lig_dom"/>
</dbReference>
<comment type="caution">
    <text evidence="5">The sequence shown here is derived from an EMBL/GenBank/DDBJ whole genome shotgun (WGS) entry which is preliminary data.</text>
</comment>
<dbReference type="CDD" id="cd19531">
    <property type="entry name" value="LCL_NRPS-like"/>
    <property type="match status" value="1"/>
</dbReference>
<dbReference type="GO" id="GO:0003824">
    <property type="term" value="F:catalytic activity"/>
    <property type="evidence" value="ECO:0007669"/>
    <property type="project" value="InterPro"/>
</dbReference>
<dbReference type="InterPro" id="IPR006162">
    <property type="entry name" value="Ppantetheine_attach_site"/>
</dbReference>
<evidence type="ECO:0000259" key="4">
    <source>
        <dbReference type="PROSITE" id="PS50075"/>
    </source>
</evidence>
<dbReference type="Pfam" id="PF00550">
    <property type="entry name" value="PP-binding"/>
    <property type="match status" value="2"/>
</dbReference>
<dbReference type="PANTHER" id="PTHR45527:SF1">
    <property type="entry name" value="FATTY ACID SYNTHASE"/>
    <property type="match status" value="1"/>
</dbReference>
<dbReference type="GO" id="GO:0044550">
    <property type="term" value="P:secondary metabolite biosynthetic process"/>
    <property type="evidence" value="ECO:0007669"/>
    <property type="project" value="TreeGrafter"/>
</dbReference>
<dbReference type="Proteomes" id="UP000094622">
    <property type="component" value="Unassembled WGS sequence"/>
</dbReference>
<dbReference type="Gene3D" id="1.10.1200.10">
    <property type="entry name" value="ACP-like"/>
    <property type="match status" value="2"/>
</dbReference>
<dbReference type="SUPFAM" id="SSF56801">
    <property type="entry name" value="Acetyl-CoA synthetase-like"/>
    <property type="match status" value="2"/>
</dbReference>
<keyword evidence="2" id="KW-0596">Phosphopantetheine</keyword>
<dbReference type="GO" id="GO:0031177">
    <property type="term" value="F:phosphopantetheine binding"/>
    <property type="evidence" value="ECO:0007669"/>
    <property type="project" value="InterPro"/>
</dbReference>
<keyword evidence="3" id="KW-0597">Phosphoprotein</keyword>
<evidence type="ECO:0000313" key="6">
    <source>
        <dbReference type="Proteomes" id="UP000094622"/>
    </source>
</evidence>
<dbReference type="InterPro" id="IPR020845">
    <property type="entry name" value="AMP-binding_CS"/>
</dbReference>
<dbReference type="GO" id="GO:0005737">
    <property type="term" value="C:cytoplasm"/>
    <property type="evidence" value="ECO:0007669"/>
    <property type="project" value="TreeGrafter"/>
</dbReference>
<evidence type="ECO:0000256" key="1">
    <source>
        <dbReference type="ARBA" id="ARBA00001957"/>
    </source>
</evidence>
<dbReference type="SUPFAM" id="SSF52777">
    <property type="entry name" value="CoA-dependent acyltransferases"/>
    <property type="match status" value="4"/>
</dbReference>
<dbReference type="PROSITE" id="PS00012">
    <property type="entry name" value="PHOSPHOPANTETHEINE"/>
    <property type="match status" value="2"/>
</dbReference>